<evidence type="ECO:0000313" key="3">
    <source>
        <dbReference type="Proteomes" id="UP000002865"/>
    </source>
</evidence>
<keyword evidence="1" id="KW-0175">Coiled coil</keyword>
<gene>
    <name evidence="2" type="ORF">Spaf_0061</name>
</gene>
<evidence type="ECO:0000256" key="1">
    <source>
        <dbReference type="SAM" id="Coils"/>
    </source>
</evidence>
<dbReference type="PATRIC" id="fig|1114965.3.peg.61"/>
<dbReference type="STRING" id="1114965.Spaf_0061"/>
<dbReference type="PaxDb" id="1114965-Spaf_0061"/>
<name>I1ZJ66_STRPA</name>
<proteinExistence type="predicted"/>
<sequence>MMYHSGNSELEQLEDRHYRFNQKLSELEWDYADMRMDVRQHTENLVDWLSALHFQAPSAEAQSGLERLFALQEEFEAELKRYEERLEEEREREQQEYYKQRQQLEQGD</sequence>
<reference evidence="2 3" key="1">
    <citation type="journal article" date="2012" name="PLoS ONE">
        <title>Complete Genome and Transcriptomes of Streptococcus parasanguinis FW213: Phylogenic Relations and Potential Virulence Mechanisms.</title>
        <authorList>
            <person name="Geng J."/>
            <person name="Chiu C.H."/>
            <person name="Tang P."/>
            <person name="Chen Y."/>
            <person name="Shieh H.R."/>
            <person name="Hu S."/>
            <person name="Chen Y.Y."/>
        </authorList>
    </citation>
    <scope>NUCLEOTIDE SEQUENCE [LARGE SCALE GENOMIC DNA]</scope>
    <source>
        <strain evidence="2 3">FW213</strain>
    </source>
</reference>
<protein>
    <submittedName>
        <fullName evidence="2">Uncharacterized protein</fullName>
    </submittedName>
</protein>
<evidence type="ECO:0000313" key="2">
    <source>
        <dbReference type="EMBL" id="AFJ25090.1"/>
    </source>
</evidence>
<dbReference type="EMBL" id="CP003122">
    <property type="protein sequence ID" value="AFJ25090.1"/>
    <property type="molecule type" value="Genomic_DNA"/>
</dbReference>
<dbReference type="AlphaFoldDB" id="I1ZJ66"/>
<feature type="coiled-coil region" evidence="1">
    <location>
        <begin position="65"/>
        <end position="103"/>
    </location>
</feature>
<accession>I1ZJ66</accession>
<dbReference type="HOGENOM" id="CLU_2169711_0_0_9"/>
<dbReference type="KEGG" id="scf:Spaf_0061"/>
<organism evidence="2 3">
    <name type="scientific">Streptococcus parasanguinis FW213</name>
    <dbReference type="NCBI Taxonomy" id="1114965"/>
    <lineage>
        <taxon>Bacteria</taxon>
        <taxon>Bacillati</taxon>
        <taxon>Bacillota</taxon>
        <taxon>Bacilli</taxon>
        <taxon>Lactobacillales</taxon>
        <taxon>Streptococcaceae</taxon>
        <taxon>Streptococcus</taxon>
    </lineage>
</organism>
<dbReference type="Proteomes" id="UP000002865">
    <property type="component" value="Chromosome"/>
</dbReference>